<evidence type="ECO:0000313" key="3">
    <source>
        <dbReference type="EMBL" id="QQP35301.1"/>
    </source>
</evidence>
<protein>
    <submittedName>
        <fullName evidence="3">Uncharacterized protein</fullName>
    </submittedName>
</protein>
<evidence type="ECO:0000256" key="1">
    <source>
        <dbReference type="SAM" id="Coils"/>
    </source>
</evidence>
<feature type="non-terminal residue" evidence="3">
    <location>
        <position position="1"/>
    </location>
</feature>
<evidence type="ECO:0000313" key="4">
    <source>
        <dbReference type="Proteomes" id="UP000595437"/>
    </source>
</evidence>
<accession>A0A7T8GPW6</accession>
<dbReference type="Proteomes" id="UP000595437">
    <property type="component" value="Chromosome 18"/>
</dbReference>
<feature type="region of interest" description="Disordered" evidence="2">
    <location>
        <begin position="1"/>
        <end position="35"/>
    </location>
</feature>
<feature type="compositionally biased region" description="Polar residues" evidence="2">
    <location>
        <begin position="1"/>
        <end position="24"/>
    </location>
</feature>
<feature type="region of interest" description="Disordered" evidence="2">
    <location>
        <begin position="70"/>
        <end position="123"/>
    </location>
</feature>
<evidence type="ECO:0000256" key="2">
    <source>
        <dbReference type="SAM" id="MobiDB-lite"/>
    </source>
</evidence>
<keyword evidence="4" id="KW-1185">Reference proteome</keyword>
<sequence length="123" mass="13623">SLQANIAQLQAMEQQSSHSSNSLTAHRPLAGETPPFKSRFQHILHEKDQLKQQIKQFQHQVEQQLAYTQYAPTPPPIAGNKEGAGNNEGGFAAPWERTTPLDPMEMDQGLGFEDNIPSFAAEV</sequence>
<gene>
    <name evidence="3" type="ORF">FKW44_023479</name>
</gene>
<dbReference type="EMBL" id="CP045907">
    <property type="protein sequence ID" value="QQP35301.1"/>
    <property type="molecule type" value="Genomic_DNA"/>
</dbReference>
<name>A0A7T8GPW6_CALRO</name>
<proteinExistence type="predicted"/>
<organism evidence="3 4">
    <name type="scientific">Caligus rogercresseyi</name>
    <name type="common">Sea louse</name>
    <dbReference type="NCBI Taxonomy" id="217165"/>
    <lineage>
        <taxon>Eukaryota</taxon>
        <taxon>Metazoa</taxon>
        <taxon>Ecdysozoa</taxon>
        <taxon>Arthropoda</taxon>
        <taxon>Crustacea</taxon>
        <taxon>Multicrustacea</taxon>
        <taxon>Hexanauplia</taxon>
        <taxon>Copepoda</taxon>
        <taxon>Siphonostomatoida</taxon>
        <taxon>Caligidae</taxon>
        <taxon>Caligus</taxon>
    </lineage>
</organism>
<feature type="non-terminal residue" evidence="3">
    <location>
        <position position="123"/>
    </location>
</feature>
<feature type="coiled-coil region" evidence="1">
    <location>
        <begin position="40"/>
        <end position="67"/>
    </location>
</feature>
<reference evidence="4" key="1">
    <citation type="submission" date="2021-01" db="EMBL/GenBank/DDBJ databases">
        <title>Caligus Genome Assembly.</title>
        <authorList>
            <person name="Gallardo-Escarate C."/>
        </authorList>
    </citation>
    <scope>NUCLEOTIDE SEQUENCE [LARGE SCALE GENOMIC DNA]</scope>
</reference>
<keyword evidence="1" id="KW-0175">Coiled coil</keyword>
<dbReference type="AlphaFoldDB" id="A0A7T8GPW6"/>
<feature type="compositionally biased region" description="Low complexity" evidence="2">
    <location>
        <begin position="78"/>
        <end position="93"/>
    </location>
</feature>